<gene>
    <name evidence="1" type="ORF">Back11_29080</name>
</gene>
<dbReference type="InterPro" id="IPR010380">
    <property type="entry name" value="DUF975"/>
</dbReference>
<proteinExistence type="predicted"/>
<dbReference type="RefSeq" id="WP_125658258.1">
    <property type="nucleotide sequence ID" value="NZ_AP019308.1"/>
</dbReference>
<name>A0A3G9J9K5_9BACL</name>
<dbReference type="PANTHER" id="PTHR40076:SF1">
    <property type="entry name" value="MEMBRANE PROTEIN"/>
    <property type="match status" value="1"/>
</dbReference>
<accession>A0A3G9J9K5</accession>
<dbReference type="AlphaFoldDB" id="A0A3G9J9K5"/>
<dbReference type="KEGG" id="pbk:Back11_29080"/>
<dbReference type="Proteomes" id="UP000275368">
    <property type="component" value="Chromosome"/>
</dbReference>
<sequence>MVTRPELRARARASLQGNWGRAILILIVMGLMTFIPDLILTRIHPYAQYVFIFIVSGPLGYGAAAAFLSLARNNRPSVSLLFEGFEHFTKTFLLYLLLSVFTFLWMLLLIVPGIIATYRYSQAYYILRDNPEISALEAIQRSKEMMVGHKWRLFVLHLSFIGWMLLAILTCGIGFLWLNSYFLTTMAHFYLDLKGNSASYDTQTPPPAYNS</sequence>
<keyword evidence="2" id="KW-1185">Reference proteome</keyword>
<organism evidence="1 2">
    <name type="scientific">Paenibacillus baekrokdamisoli</name>
    <dbReference type="NCBI Taxonomy" id="1712516"/>
    <lineage>
        <taxon>Bacteria</taxon>
        <taxon>Bacillati</taxon>
        <taxon>Bacillota</taxon>
        <taxon>Bacilli</taxon>
        <taxon>Bacillales</taxon>
        <taxon>Paenibacillaceae</taxon>
        <taxon>Paenibacillus</taxon>
    </lineage>
</organism>
<evidence type="ECO:0000313" key="2">
    <source>
        <dbReference type="Proteomes" id="UP000275368"/>
    </source>
</evidence>
<dbReference type="OrthoDB" id="9784844at2"/>
<dbReference type="EMBL" id="AP019308">
    <property type="protein sequence ID" value="BBH21563.1"/>
    <property type="molecule type" value="Genomic_DNA"/>
</dbReference>
<evidence type="ECO:0000313" key="1">
    <source>
        <dbReference type="EMBL" id="BBH21563.1"/>
    </source>
</evidence>
<protein>
    <submittedName>
        <fullName evidence="1">Uncharacterized protein</fullName>
    </submittedName>
</protein>
<dbReference type="Pfam" id="PF06161">
    <property type="entry name" value="DUF975"/>
    <property type="match status" value="1"/>
</dbReference>
<dbReference type="PANTHER" id="PTHR40076">
    <property type="entry name" value="MEMBRANE PROTEIN-RELATED"/>
    <property type="match status" value="1"/>
</dbReference>
<reference evidence="1 2" key="1">
    <citation type="submission" date="2018-11" db="EMBL/GenBank/DDBJ databases">
        <title>Complete genome sequence of Paenibacillus baekrokdamisoli strain KCTC 33723.</title>
        <authorList>
            <person name="Kang S.W."/>
            <person name="Lee K.C."/>
            <person name="Kim K.K."/>
            <person name="Kim J.S."/>
            <person name="Kim D.S."/>
            <person name="Ko S.H."/>
            <person name="Yang S.H."/>
            <person name="Lee J.S."/>
        </authorList>
    </citation>
    <scope>NUCLEOTIDE SEQUENCE [LARGE SCALE GENOMIC DNA]</scope>
    <source>
        <strain evidence="1 2">KCTC 33723</strain>
    </source>
</reference>